<sequence length="176" mass="20209">MQALLVIDVQNGIVNFKDSSEELTKIQHIIQDFKAKNLPVIMVRHFDKIEENPLHRNSSGSEIHESVRDFADYIVEKETPSAFFQTNLASILEELGVKHIFITGFETEFCCMFTAISGYDRGYKVTFIEDATGTTNSEDTYEMKGLDIKDFVGTVLNWSETTEVLYYDEYKETYQG</sequence>
<protein>
    <submittedName>
        <fullName evidence="4">Isochorismatase family protein</fullName>
    </submittedName>
</protein>
<dbReference type="Gene3D" id="3.40.50.850">
    <property type="entry name" value="Isochorismatase-like"/>
    <property type="match status" value="1"/>
</dbReference>
<dbReference type="PANTHER" id="PTHR43540">
    <property type="entry name" value="PEROXYUREIDOACRYLATE/UREIDOACRYLATE AMIDOHYDROLASE-RELATED"/>
    <property type="match status" value="1"/>
</dbReference>
<evidence type="ECO:0000313" key="4">
    <source>
        <dbReference type="EMBL" id="THE13078.1"/>
    </source>
</evidence>
<gene>
    <name evidence="4" type="ORF">E1I69_09415</name>
</gene>
<dbReference type="EMBL" id="SLUB01000012">
    <property type="protein sequence ID" value="THE13078.1"/>
    <property type="molecule type" value="Genomic_DNA"/>
</dbReference>
<dbReference type="SUPFAM" id="SSF52499">
    <property type="entry name" value="Isochorismatase-like hydrolases"/>
    <property type="match status" value="1"/>
</dbReference>
<dbReference type="InterPro" id="IPR050272">
    <property type="entry name" value="Isochorismatase-like_hydrls"/>
</dbReference>
<evidence type="ECO:0000313" key="5">
    <source>
        <dbReference type="Proteomes" id="UP000306477"/>
    </source>
</evidence>
<dbReference type="AlphaFoldDB" id="A0A4S3PTX3"/>
<dbReference type="PANTHER" id="PTHR43540:SF14">
    <property type="entry name" value="ISOCHORISMATASE"/>
    <property type="match status" value="1"/>
</dbReference>
<dbReference type="STRING" id="1033734.GCA_000285535_02006"/>
<name>A0A4S3PTX3_9BACI</name>
<dbReference type="Proteomes" id="UP000306477">
    <property type="component" value="Unassembled WGS sequence"/>
</dbReference>
<dbReference type="InterPro" id="IPR000868">
    <property type="entry name" value="Isochorismatase-like_dom"/>
</dbReference>
<dbReference type="InterPro" id="IPR036380">
    <property type="entry name" value="Isochorismatase-like_sf"/>
</dbReference>
<reference evidence="4 5" key="1">
    <citation type="journal article" date="2019" name="Indoor Air">
        <title>Impacts of indoor surface finishes on bacterial viability.</title>
        <authorList>
            <person name="Hu J."/>
            <person name="Maamar S.B."/>
            <person name="Glawe A.J."/>
            <person name="Gottel N."/>
            <person name="Gilbert J.A."/>
            <person name="Hartmann E.M."/>
        </authorList>
    </citation>
    <scope>NUCLEOTIDE SEQUENCE [LARGE SCALE GENOMIC DNA]</scope>
    <source>
        <strain evidence="4 5">AF060A6</strain>
    </source>
</reference>
<evidence type="ECO:0000256" key="2">
    <source>
        <dbReference type="ARBA" id="ARBA00022801"/>
    </source>
</evidence>
<evidence type="ECO:0000259" key="3">
    <source>
        <dbReference type="Pfam" id="PF00857"/>
    </source>
</evidence>
<organism evidence="4 5">
    <name type="scientific">Bacillus timonensis</name>
    <dbReference type="NCBI Taxonomy" id="1033734"/>
    <lineage>
        <taxon>Bacteria</taxon>
        <taxon>Bacillati</taxon>
        <taxon>Bacillota</taxon>
        <taxon>Bacilli</taxon>
        <taxon>Bacillales</taxon>
        <taxon>Bacillaceae</taxon>
        <taxon>Bacillus</taxon>
    </lineage>
</organism>
<comment type="caution">
    <text evidence="4">The sequence shown here is derived from an EMBL/GenBank/DDBJ whole genome shotgun (WGS) entry which is preliminary data.</text>
</comment>
<feature type="domain" description="Isochorismatase-like" evidence="3">
    <location>
        <begin position="3"/>
        <end position="158"/>
    </location>
</feature>
<dbReference type="OrthoDB" id="9785724at2"/>
<accession>A0A4S3PTX3</accession>
<dbReference type="RefSeq" id="WP_136379353.1">
    <property type="nucleotide sequence ID" value="NZ_SLUB01000012.1"/>
</dbReference>
<keyword evidence="5" id="KW-1185">Reference proteome</keyword>
<dbReference type="Pfam" id="PF00857">
    <property type="entry name" value="Isochorismatase"/>
    <property type="match status" value="1"/>
</dbReference>
<comment type="similarity">
    <text evidence="1">Belongs to the isochorismatase family.</text>
</comment>
<evidence type="ECO:0000256" key="1">
    <source>
        <dbReference type="ARBA" id="ARBA00006336"/>
    </source>
</evidence>
<dbReference type="GO" id="GO:0016787">
    <property type="term" value="F:hydrolase activity"/>
    <property type="evidence" value="ECO:0007669"/>
    <property type="project" value="UniProtKB-KW"/>
</dbReference>
<proteinExistence type="inferred from homology"/>
<keyword evidence="2" id="KW-0378">Hydrolase</keyword>